<evidence type="ECO:0000256" key="5">
    <source>
        <dbReference type="ARBA" id="ARBA00023136"/>
    </source>
</evidence>
<evidence type="ECO:0000259" key="7">
    <source>
        <dbReference type="Pfam" id="PF09335"/>
    </source>
</evidence>
<sequence length="200" mass="23067">MYEFTKKAIKWLGWLILIISAILVIWLFKDGTLSDFDRFKNWVVQYKILSPLIFILIQIIQVVLPIIPGGVTTIVGFAVFGFWQGLIYNSVGIIIGSIILFALVQKYGRRFILLFVKEETFLKYEAKLESPGYERFFIFCMVSPVSPADLMVMVTGLTNMSLKKFSLIMLWTKPLSVIGYNLIWELGGKWAYYLFGFSKK</sequence>
<keyword evidence="5 6" id="KW-0472">Membrane</keyword>
<keyword evidence="3 6" id="KW-0812">Transmembrane</keyword>
<dbReference type="RefSeq" id="WP_002997216.1">
    <property type="nucleotide sequence ID" value="NZ_UHFA01000002.1"/>
</dbReference>
<dbReference type="EMBL" id="UHFA01000002">
    <property type="protein sequence ID" value="SUN36731.1"/>
    <property type="molecule type" value="Genomic_DNA"/>
</dbReference>
<evidence type="ECO:0000256" key="3">
    <source>
        <dbReference type="ARBA" id="ARBA00022692"/>
    </source>
</evidence>
<accession>A0A380JGY8</accession>
<feature type="transmembrane region" description="Helical" evidence="6">
    <location>
        <begin position="12"/>
        <end position="28"/>
    </location>
</feature>
<keyword evidence="4 6" id="KW-1133">Transmembrane helix</keyword>
<organism evidence="8 9">
    <name type="scientific">Streptococcus downei MFe28</name>
    <dbReference type="NCBI Taxonomy" id="764290"/>
    <lineage>
        <taxon>Bacteria</taxon>
        <taxon>Bacillati</taxon>
        <taxon>Bacillota</taxon>
        <taxon>Bacilli</taxon>
        <taxon>Lactobacillales</taxon>
        <taxon>Streptococcaceae</taxon>
        <taxon>Streptococcus</taxon>
    </lineage>
</organism>
<dbReference type="Proteomes" id="UP000254082">
    <property type="component" value="Unassembled WGS sequence"/>
</dbReference>
<keyword evidence="9" id="KW-1185">Reference proteome</keyword>
<keyword evidence="2 6" id="KW-1003">Cell membrane</keyword>
<feature type="domain" description="VTT" evidence="7">
    <location>
        <begin position="67"/>
        <end position="176"/>
    </location>
</feature>
<protein>
    <recommendedName>
        <fullName evidence="6">TVP38/TMEM64 family membrane protein</fullName>
    </recommendedName>
</protein>
<feature type="transmembrane region" description="Helical" evidence="6">
    <location>
        <begin position="136"/>
        <end position="157"/>
    </location>
</feature>
<dbReference type="Pfam" id="PF09335">
    <property type="entry name" value="VTT_dom"/>
    <property type="match status" value="1"/>
</dbReference>
<dbReference type="AlphaFoldDB" id="A0A380JGY8"/>
<dbReference type="InterPro" id="IPR015414">
    <property type="entry name" value="TMEM64"/>
</dbReference>
<comment type="subcellular location">
    <subcellularLocation>
        <location evidence="1 6">Cell membrane</location>
        <topology evidence="1 6">Multi-pass membrane protein</topology>
    </subcellularLocation>
</comment>
<evidence type="ECO:0000313" key="9">
    <source>
        <dbReference type="Proteomes" id="UP000254082"/>
    </source>
</evidence>
<reference evidence="8 9" key="1">
    <citation type="submission" date="2018-06" db="EMBL/GenBank/DDBJ databases">
        <authorList>
            <consortium name="Pathogen Informatics"/>
            <person name="Doyle S."/>
        </authorList>
    </citation>
    <scope>NUCLEOTIDE SEQUENCE [LARGE SCALE GENOMIC DNA]</scope>
    <source>
        <strain evidence="9">NCTC 11391</strain>
    </source>
</reference>
<evidence type="ECO:0000256" key="6">
    <source>
        <dbReference type="RuleBase" id="RU366058"/>
    </source>
</evidence>
<dbReference type="PANTHER" id="PTHR12677">
    <property type="entry name" value="GOLGI APPARATUS MEMBRANE PROTEIN TVP38-RELATED"/>
    <property type="match status" value="1"/>
</dbReference>
<feature type="transmembrane region" description="Helical" evidence="6">
    <location>
        <begin position="49"/>
        <end position="80"/>
    </location>
</feature>
<comment type="similarity">
    <text evidence="6">Belongs to the TVP38/TMEM64 family.</text>
</comment>
<name>A0A380JGY8_STRDO</name>
<proteinExistence type="inferred from homology"/>
<dbReference type="PANTHER" id="PTHR12677:SF49">
    <property type="entry name" value="TVP38_TMEM64 FAMILY MEMBRANE PROTEIN"/>
    <property type="match status" value="1"/>
</dbReference>
<dbReference type="OrthoDB" id="371137at2"/>
<evidence type="ECO:0000313" key="8">
    <source>
        <dbReference type="EMBL" id="SUN36731.1"/>
    </source>
</evidence>
<evidence type="ECO:0000256" key="4">
    <source>
        <dbReference type="ARBA" id="ARBA00022989"/>
    </source>
</evidence>
<dbReference type="GO" id="GO:0005886">
    <property type="term" value="C:plasma membrane"/>
    <property type="evidence" value="ECO:0007669"/>
    <property type="project" value="UniProtKB-SubCell"/>
</dbReference>
<feature type="transmembrane region" description="Helical" evidence="6">
    <location>
        <begin position="86"/>
        <end position="104"/>
    </location>
</feature>
<evidence type="ECO:0000256" key="2">
    <source>
        <dbReference type="ARBA" id="ARBA00022475"/>
    </source>
</evidence>
<evidence type="ECO:0000256" key="1">
    <source>
        <dbReference type="ARBA" id="ARBA00004651"/>
    </source>
</evidence>
<gene>
    <name evidence="8" type="ORF">NCTC11391_01710</name>
</gene>
<dbReference type="InterPro" id="IPR032816">
    <property type="entry name" value="VTT_dom"/>
</dbReference>
<feature type="transmembrane region" description="Helical" evidence="6">
    <location>
        <begin position="177"/>
        <end position="195"/>
    </location>
</feature>